<dbReference type="InterPro" id="IPR052942">
    <property type="entry name" value="LPS_cholinephosphotransferase"/>
</dbReference>
<sequence length="132" mass="15229">MEGKANKGNDKEIDPFGTKESEKQLLIQESALLKPYRVEVFAAVVNLLNSMKIKWWISDGTLLGWYRNNQSILPYDYDMDIGVIEDDIQAVWKNRAKLPTNIELQNVCPQRSLLHTTSSYHQSRNLVAPFFE</sequence>
<evidence type="ECO:0000313" key="2">
    <source>
        <dbReference type="EnsemblMetazoa" id="Aqu2.1.25394_001"/>
    </source>
</evidence>
<protein>
    <recommendedName>
        <fullName evidence="1">LicD/FKTN/FKRP nucleotidyltransferase domain-containing protein</fullName>
    </recommendedName>
</protein>
<dbReference type="PANTHER" id="PTHR43404:SF1">
    <property type="entry name" value="MNN4P"/>
    <property type="match status" value="1"/>
</dbReference>
<reference evidence="2" key="1">
    <citation type="submission" date="2017-05" db="UniProtKB">
        <authorList>
            <consortium name="EnsemblMetazoa"/>
        </authorList>
    </citation>
    <scope>IDENTIFICATION</scope>
</reference>
<proteinExistence type="predicted"/>
<evidence type="ECO:0000259" key="1">
    <source>
        <dbReference type="Pfam" id="PF04991"/>
    </source>
</evidence>
<dbReference type="Pfam" id="PF04991">
    <property type="entry name" value="LicD"/>
    <property type="match status" value="1"/>
</dbReference>
<accession>A0A1X7UCL4</accession>
<dbReference type="InterPro" id="IPR007074">
    <property type="entry name" value="LicD/FKTN/FKRP_NTP_transf"/>
</dbReference>
<organism evidence="2">
    <name type="scientific">Amphimedon queenslandica</name>
    <name type="common">Sponge</name>
    <dbReference type="NCBI Taxonomy" id="400682"/>
    <lineage>
        <taxon>Eukaryota</taxon>
        <taxon>Metazoa</taxon>
        <taxon>Porifera</taxon>
        <taxon>Demospongiae</taxon>
        <taxon>Heteroscleromorpha</taxon>
        <taxon>Haplosclerida</taxon>
        <taxon>Niphatidae</taxon>
        <taxon>Amphimedon</taxon>
    </lineage>
</organism>
<dbReference type="PANTHER" id="PTHR43404">
    <property type="entry name" value="LIPOPOLYSACCHARIDE CHOLINEPHOSPHOTRANSFERASE LICD"/>
    <property type="match status" value="1"/>
</dbReference>
<dbReference type="InParanoid" id="A0A1X7UCL4"/>
<dbReference type="EnsemblMetazoa" id="Aqu2.1.25394_001">
    <property type="protein sequence ID" value="Aqu2.1.25394_001"/>
    <property type="gene ID" value="Aqu2.1.25394"/>
</dbReference>
<dbReference type="GO" id="GO:0009100">
    <property type="term" value="P:glycoprotein metabolic process"/>
    <property type="evidence" value="ECO:0007669"/>
    <property type="project" value="UniProtKB-ARBA"/>
</dbReference>
<feature type="domain" description="LicD/FKTN/FKRP nucleotidyltransferase" evidence="1">
    <location>
        <begin position="51"/>
        <end position="125"/>
    </location>
</feature>
<name>A0A1X7UCL4_AMPQE</name>
<dbReference type="AlphaFoldDB" id="A0A1X7UCL4"/>
<dbReference type="OrthoDB" id="5964170at2759"/>